<evidence type="ECO:0000313" key="8">
    <source>
        <dbReference type="Proteomes" id="UP000775213"/>
    </source>
</evidence>
<reference evidence="7 8" key="1">
    <citation type="journal article" date="2021" name="Hortic Res">
        <title>Chromosome-scale assembly of the Dendrobium chrysotoxum genome enhances the understanding of orchid evolution.</title>
        <authorList>
            <person name="Zhang Y."/>
            <person name="Zhang G.Q."/>
            <person name="Zhang D."/>
            <person name="Liu X.D."/>
            <person name="Xu X.Y."/>
            <person name="Sun W.H."/>
            <person name="Yu X."/>
            <person name="Zhu X."/>
            <person name="Wang Z.W."/>
            <person name="Zhao X."/>
            <person name="Zhong W.Y."/>
            <person name="Chen H."/>
            <person name="Yin W.L."/>
            <person name="Huang T."/>
            <person name="Niu S.C."/>
            <person name="Liu Z.J."/>
        </authorList>
    </citation>
    <scope>NUCLEOTIDE SEQUENCE [LARGE SCALE GENOMIC DNA]</scope>
    <source>
        <strain evidence="7">Lindl</strain>
    </source>
</reference>
<dbReference type="AlphaFoldDB" id="A0AAV7HLX8"/>
<dbReference type="InterPro" id="IPR046958">
    <property type="entry name" value="RBK1/2/STUNTED"/>
</dbReference>
<dbReference type="GO" id="GO:0005524">
    <property type="term" value="F:ATP binding"/>
    <property type="evidence" value="ECO:0007669"/>
    <property type="project" value="UniProtKB-UniRule"/>
</dbReference>
<evidence type="ECO:0000256" key="3">
    <source>
        <dbReference type="ARBA" id="ARBA00022777"/>
    </source>
</evidence>
<dbReference type="PANTHER" id="PTHR47987:SF5">
    <property type="entry name" value="PROTEIN KINASE DOMAIN-CONTAINING PROTEIN"/>
    <property type="match status" value="1"/>
</dbReference>
<keyword evidence="3" id="KW-0418">Kinase</keyword>
<dbReference type="InterPro" id="IPR011009">
    <property type="entry name" value="Kinase-like_dom_sf"/>
</dbReference>
<evidence type="ECO:0000256" key="5">
    <source>
        <dbReference type="PROSITE-ProRule" id="PRU10141"/>
    </source>
</evidence>
<keyword evidence="1" id="KW-0808">Transferase</keyword>
<keyword evidence="2 5" id="KW-0547">Nucleotide-binding</keyword>
<dbReference type="SMART" id="SM00220">
    <property type="entry name" value="S_TKc"/>
    <property type="match status" value="1"/>
</dbReference>
<evidence type="ECO:0000313" key="7">
    <source>
        <dbReference type="EMBL" id="KAH0469387.1"/>
    </source>
</evidence>
<name>A0AAV7HLX8_DENCH</name>
<organism evidence="7 8">
    <name type="scientific">Dendrobium chrysotoxum</name>
    <name type="common">Orchid</name>
    <dbReference type="NCBI Taxonomy" id="161865"/>
    <lineage>
        <taxon>Eukaryota</taxon>
        <taxon>Viridiplantae</taxon>
        <taxon>Streptophyta</taxon>
        <taxon>Embryophyta</taxon>
        <taxon>Tracheophyta</taxon>
        <taxon>Spermatophyta</taxon>
        <taxon>Magnoliopsida</taxon>
        <taxon>Liliopsida</taxon>
        <taxon>Asparagales</taxon>
        <taxon>Orchidaceae</taxon>
        <taxon>Epidendroideae</taxon>
        <taxon>Malaxideae</taxon>
        <taxon>Dendrobiinae</taxon>
        <taxon>Dendrobium</taxon>
    </lineage>
</organism>
<comment type="caution">
    <text evidence="7">The sequence shown here is derived from an EMBL/GenBank/DDBJ whole genome shotgun (WGS) entry which is preliminary data.</text>
</comment>
<dbReference type="InterPro" id="IPR008271">
    <property type="entry name" value="Ser/Thr_kinase_AS"/>
</dbReference>
<dbReference type="PROSITE" id="PS00108">
    <property type="entry name" value="PROTEIN_KINASE_ST"/>
    <property type="match status" value="1"/>
</dbReference>
<feature type="domain" description="Protein kinase" evidence="6">
    <location>
        <begin position="386"/>
        <end position="660"/>
    </location>
</feature>
<protein>
    <recommendedName>
        <fullName evidence="6">Protein kinase domain-containing protein</fullName>
    </recommendedName>
</protein>
<dbReference type="PROSITE" id="PS50011">
    <property type="entry name" value="PROTEIN_KINASE_DOM"/>
    <property type="match status" value="1"/>
</dbReference>
<dbReference type="GO" id="GO:0004672">
    <property type="term" value="F:protein kinase activity"/>
    <property type="evidence" value="ECO:0007669"/>
    <property type="project" value="InterPro"/>
</dbReference>
<feature type="binding site" evidence="5">
    <location>
        <position position="414"/>
    </location>
    <ligand>
        <name>ATP</name>
        <dbReference type="ChEBI" id="CHEBI:30616"/>
    </ligand>
</feature>
<dbReference type="PANTHER" id="PTHR47987">
    <property type="entry name" value="OS08G0249100 PROTEIN"/>
    <property type="match status" value="1"/>
</dbReference>
<dbReference type="FunFam" id="3.30.200.20:FF:000268">
    <property type="entry name" value="probable receptor-like serine/threonine-protein kinase At5g57670"/>
    <property type="match status" value="1"/>
</dbReference>
<proteinExistence type="predicted"/>
<dbReference type="EMBL" id="JAGFBR010000002">
    <property type="protein sequence ID" value="KAH0469387.1"/>
    <property type="molecule type" value="Genomic_DNA"/>
</dbReference>
<evidence type="ECO:0000256" key="1">
    <source>
        <dbReference type="ARBA" id="ARBA00022679"/>
    </source>
</evidence>
<dbReference type="Proteomes" id="UP000775213">
    <property type="component" value="Unassembled WGS sequence"/>
</dbReference>
<dbReference type="SUPFAM" id="SSF52402">
    <property type="entry name" value="Adenine nucleotide alpha hydrolases-like"/>
    <property type="match status" value="1"/>
</dbReference>
<dbReference type="InterPro" id="IPR017441">
    <property type="entry name" value="Protein_kinase_ATP_BS"/>
</dbReference>
<dbReference type="Gene3D" id="3.30.200.20">
    <property type="entry name" value="Phosphorylase Kinase, domain 1"/>
    <property type="match status" value="1"/>
</dbReference>
<dbReference type="CDD" id="cd00293">
    <property type="entry name" value="USP-like"/>
    <property type="match status" value="1"/>
</dbReference>
<dbReference type="InterPro" id="IPR000719">
    <property type="entry name" value="Prot_kinase_dom"/>
</dbReference>
<dbReference type="SUPFAM" id="SSF56112">
    <property type="entry name" value="Protein kinase-like (PK-like)"/>
    <property type="match status" value="1"/>
</dbReference>
<evidence type="ECO:0000256" key="2">
    <source>
        <dbReference type="ARBA" id="ARBA00022741"/>
    </source>
</evidence>
<evidence type="ECO:0000259" key="6">
    <source>
        <dbReference type="PROSITE" id="PS50011"/>
    </source>
</evidence>
<sequence>MEGEGIRIKGLEVKDERKDRKTIVLGIRTDSKSRELLTWTLVNVAISGDRVVAIHVHRLSYPFEGSDQYVDKLEPMRRAYEGFCSLVQIDLVIKICRGFSVRRTLVQQAKSYSASYLILGETKSSNAISYLLCRSFSFFSSANSSKSTFKSRFSLTSIPKYCATRLPPECSVVAVNNGKIVFGRGAVVKRRVAGHDGKTSSFLLLHRKSLREDPLDCLLDIKGQEDAMVEKCSVCGTVPGTPCSSNVMVDGCLLDSKSDAPISSNSSVVVGIREPTDEVGSSWSIARRTMSNHRRTMSMEGSRTPLVQLAKWISGRSTTCSPNRSVGKHRRSDTFTACSLYKEDSLSPFLIEESNLRINREYMQEKYSLWCKLFSYVELMQATCNFSVDRVIGKGGSSLVYKGILPDGKELAVKALKPSKDSMRQFILEIDIITTLNHENIISLLGFCLEDNNLLLIYDFMSRGSLEEILHASEEHKRSLNWCDRYKISIAVAEALKYLHGYGGAESVIHMDVKSSNILLSEDFVPKLSDFGLARRSTESISHISCNNLAGTYLAPEYFMFGQISTKTDVYAFGVVLLELLSGRRPINSMGIKGDQSLVMWAMPILQSGKYQELMDPRLDGKYDVEQMEWMVLAASLCLKRDSQSRPTMSYVLKLLHGDKDSVKWAKSLVDSGNSINLEEDDDQCFIPDIKSHLNVVMLNSEVGSPSASSNELLPGFTTDGTFVEDYLLGRLTRSSSLN</sequence>
<dbReference type="Gene3D" id="1.10.510.10">
    <property type="entry name" value="Transferase(Phosphotransferase) domain 1"/>
    <property type="match status" value="1"/>
</dbReference>
<dbReference type="FunFam" id="1.10.510.10:FF:000095">
    <property type="entry name" value="protein STRUBBELIG-RECEPTOR FAMILY 8"/>
    <property type="match status" value="1"/>
</dbReference>
<keyword evidence="4 5" id="KW-0067">ATP-binding</keyword>
<dbReference type="Pfam" id="PF00069">
    <property type="entry name" value="Pkinase"/>
    <property type="match status" value="1"/>
</dbReference>
<gene>
    <name evidence="7" type="ORF">IEQ34_000945</name>
</gene>
<keyword evidence="8" id="KW-1185">Reference proteome</keyword>
<evidence type="ECO:0000256" key="4">
    <source>
        <dbReference type="ARBA" id="ARBA00022840"/>
    </source>
</evidence>
<accession>A0AAV7HLX8</accession>
<dbReference type="PROSITE" id="PS00107">
    <property type="entry name" value="PROTEIN_KINASE_ATP"/>
    <property type="match status" value="1"/>
</dbReference>